<evidence type="ECO:0000313" key="9">
    <source>
        <dbReference type="Proteomes" id="UP000275408"/>
    </source>
</evidence>
<accession>A0A3M6UNE8</accession>
<dbReference type="PRINTS" id="PR00024">
    <property type="entry name" value="HOMEOBOX"/>
</dbReference>
<feature type="DNA-binding region" description="Homeobox" evidence="5">
    <location>
        <begin position="120"/>
        <end position="179"/>
    </location>
</feature>
<keyword evidence="4 5" id="KW-0539">Nucleus</keyword>
<protein>
    <recommendedName>
        <fullName evidence="7">Homeobox domain-containing protein</fullName>
    </recommendedName>
</protein>
<dbReference type="GO" id="GO:0005634">
    <property type="term" value="C:nucleus"/>
    <property type="evidence" value="ECO:0007669"/>
    <property type="project" value="UniProtKB-SubCell"/>
</dbReference>
<dbReference type="PANTHER" id="PTHR24333">
    <property type="entry name" value="HOMEO BOX HB9 LIKE A-RELATED"/>
    <property type="match status" value="1"/>
</dbReference>
<comment type="caution">
    <text evidence="8">The sequence shown here is derived from an EMBL/GenBank/DDBJ whole genome shotgun (WGS) entry which is preliminary data.</text>
</comment>
<dbReference type="Pfam" id="PF00046">
    <property type="entry name" value="Homeodomain"/>
    <property type="match status" value="1"/>
</dbReference>
<dbReference type="OrthoDB" id="5985827at2759"/>
<dbReference type="InterPro" id="IPR050848">
    <property type="entry name" value="Homeobox_TF"/>
</dbReference>
<dbReference type="GO" id="GO:0003677">
    <property type="term" value="F:DNA binding"/>
    <property type="evidence" value="ECO:0007669"/>
    <property type="project" value="UniProtKB-UniRule"/>
</dbReference>
<proteinExistence type="predicted"/>
<dbReference type="PROSITE" id="PS00027">
    <property type="entry name" value="HOMEOBOX_1"/>
    <property type="match status" value="1"/>
</dbReference>
<evidence type="ECO:0000256" key="4">
    <source>
        <dbReference type="ARBA" id="ARBA00023242"/>
    </source>
</evidence>
<dbReference type="OMA" id="NTPNILH"/>
<dbReference type="Gene3D" id="1.10.10.60">
    <property type="entry name" value="Homeodomain-like"/>
    <property type="match status" value="1"/>
</dbReference>
<sequence length="198" mass="22600">MASESPSTSPAAVAGSSFFIENLLNHSVRTEKERHPDSSACKLLNYSFSSPSLAIVPGSVPQRSYNGLNFPLCTILSKFNFGEIFYPHSVKIFGHSPVSNSRHPLDEVPFQSKRRRPMKKRKQRQLFSANQIETMEKEYTKCQYVTESKRAELASVLNLTEKQVKTWFQNRRTKSRREAQDKQRVLVLGNQKASFSIL</sequence>
<evidence type="ECO:0000256" key="3">
    <source>
        <dbReference type="ARBA" id="ARBA00023155"/>
    </source>
</evidence>
<feature type="domain" description="Homeobox" evidence="7">
    <location>
        <begin position="118"/>
        <end position="178"/>
    </location>
</feature>
<comment type="subcellular location">
    <subcellularLocation>
        <location evidence="1 5 6">Nucleus</location>
    </subcellularLocation>
</comment>
<dbReference type="InterPro" id="IPR009057">
    <property type="entry name" value="Homeodomain-like_sf"/>
</dbReference>
<evidence type="ECO:0000259" key="7">
    <source>
        <dbReference type="PROSITE" id="PS50071"/>
    </source>
</evidence>
<dbReference type="AlphaFoldDB" id="A0A3M6UNE8"/>
<dbReference type="SUPFAM" id="SSF46689">
    <property type="entry name" value="Homeodomain-like"/>
    <property type="match status" value="1"/>
</dbReference>
<dbReference type="CDD" id="cd00086">
    <property type="entry name" value="homeodomain"/>
    <property type="match status" value="1"/>
</dbReference>
<name>A0A3M6UNE8_POCDA</name>
<dbReference type="EMBL" id="RCHS01001116">
    <property type="protein sequence ID" value="RMX55165.1"/>
    <property type="molecule type" value="Genomic_DNA"/>
</dbReference>
<dbReference type="SMART" id="SM00389">
    <property type="entry name" value="HOX"/>
    <property type="match status" value="1"/>
</dbReference>
<dbReference type="InterPro" id="IPR017970">
    <property type="entry name" value="Homeobox_CS"/>
</dbReference>
<dbReference type="STRING" id="46731.A0A3M6UNE8"/>
<keyword evidence="9" id="KW-1185">Reference proteome</keyword>
<reference evidence="8 9" key="1">
    <citation type="journal article" date="2018" name="Sci. Rep.">
        <title>Comparative analysis of the Pocillopora damicornis genome highlights role of immune system in coral evolution.</title>
        <authorList>
            <person name="Cunning R."/>
            <person name="Bay R.A."/>
            <person name="Gillette P."/>
            <person name="Baker A.C."/>
            <person name="Traylor-Knowles N."/>
        </authorList>
    </citation>
    <scope>NUCLEOTIDE SEQUENCE [LARGE SCALE GENOMIC DNA]</scope>
    <source>
        <strain evidence="8">RSMAS</strain>
        <tissue evidence="8">Whole animal</tissue>
    </source>
</reference>
<dbReference type="PROSITE" id="PS50071">
    <property type="entry name" value="HOMEOBOX_2"/>
    <property type="match status" value="1"/>
</dbReference>
<evidence type="ECO:0000256" key="6">
    <source>
        <dbReference type="RuleBase" id="RU000682"/>
    </source>
</evidence>
<dbReference type="GO" id="GO:0000981">
    <property type="term" value="F:DNA-binding transcription factor activity, RNA polymerase II-specific"/>
    <property type="evidence" value="ECO:0007669"/>
    <property type="project" value="InterPro"/>
</dbReference>
<organism evidence="8 9">
    <name type="scientific">Pocillopora damicornis</name>
    <name type="common">Cauliflower coral</name>
    <name type="synonym">Millepora damicornis</name>
    <dbReference type="NCBI Taxonomy" id="46731"/>
    <lineage>
        <taxon>Eukaryota</taxon>
        <taxon>Metazoa</taxon>
        <taxon>Cnidaria</taxon>
        <taxon>Anthozoa</taxon>
        <taxon>Hexacorallia</taxon>
        <taxon>Scleractinia</taxon>
        <taxon>Astrocoeniina</taxon>
        <taxon>Pocilloporidae</taxon>
        <taxon>Pocillopora</taxon>
    </lineage>
</organism>
<dbReference type="InterPro" id="IPR020479">
    <property type="entry name" value="HD_metazoa"/>
</dbReference>
<dbReference type="Proteomes" id="UP000275408">
    <property type="component" value="Unassembled WGS sequence"/>
</dbReference>
<keyword evidence="2 5" id="KW-0238">DNA-binding</keyword>
<evidence type="ECO:0000256" key="5">
    <source>
        <dbReference type="PROSITE-ProRule" id="PRU00108"/>
    </source>
</evidence>
<keyword evidence="3 5" id="KW-0371">Homeobox</keyword>
<evidence type="ECO:0000256" key="1">
    <source>
        <dbReference type="ARBA" id="ARBA00004123"/>
    </source>
</evidence>
<evidence type="ECO:0000313" key="8">
    <source>
        <dbReference type="EMBL" id="RMX55165.1"/>
    </source>
</evidence>
<dbReference type="PANTHER" id="PTHR24333:SF5">
    <property type="entry name" value="VENT HOMEOBOX"/>
    <property type="match status" value="1"/>
</dbReference>
<evidence type="ECO:0000256" key="2">
    <source>
        <dbReference type="ARBA" id="ARBA00023125"/>
    </source>
</evidence>
<gene>
    <name evidence="8" type="ORF">pdam_00018935</name>
</gene>
<dbReference type="InterPro" id="IPR001356">
    <property type="entry name" value="HD"/>
</dbReference>